<gene>
    <name evidence="2" type="ORF">PMA4326_028515</name>
</gene>
<protein>
    <submittedName>
        <fullName evidence="2">Protein phosphatase 2C domain-containing protein</fullName>
    </submittedName>
</protein>
<sequence length="252" mass="26935">MNWECASAVSIGTAHTERGGRCEDRCSSQVFDQAGAPWLAMFVSDGAGSAECGEQGADIAVRTANETVSQLMQLAELPLDESLALQIVNDIRQAISQAADQSQRPARDYACTFLGALTSATGTLVFQIGDGGIVLGGQNGLELAIEPMKGLYENETAFLTQNDAVEILAVRIFPTGVKSIAMFSDGLQRLALDMAKGEPHGPFFEPIFRKMQALTDESRPMIGSALESFLGSSRINDRTDDDKSLAIAVLRV</sequence>
<dbReference type="Pfam" id="PF13672">
    <property type="entry name" value="PP2C_2"/>
    <property type="match status" value="1"/>
</dbReference>
<feature type="domain" description="PPM-type phosphatase" evidence="1">
    <location>
        <begin position="11"/>
        <end position="213"/>
    </location>
</feature>
<dbReference type="Gene3D" id="3.60.40.10">
    <property type="entry name" value="PPM-type phosphatase domain"/>
    <property type="match status" value="1"/>
</dbReference>
<reference evidence="2 3" key="1">
    <citation type="journal article" date="2011" name="PLoS Pathog.">
        <title>Dynamic evolution of pathogenicity revealed by sequencing and comparative genomics of 19 Pseudomonas syringae isolates.</title>
        <authorList>
            <person name="Baltrus D.A."/>
            <person name="Nishimura M.T."/>
            <person name="Romanchuk A."/>
            <person name="Chang J.H."/>
            <person name="Mukhtar M.S."/>
            <person name="Cherkis K."/>
            <person name="Roach J."/>
            <person name="Grant S.R."/>
            <person name="Jones C.D."/>
            <person name="Dangl J.L."/>
        </authorList>
    </citation>
    <scope>NUCLEOTIDE SEQUENCE [LARGE SCALE GENOMIC DNA]</scope>
    <source>
        <strain evidence="2 3">ES4326</strain>
    </source>
</reference>
<organism evidence="2 3">
    <name type="scientific">Pseudomonas syringae pv. maculicola str. ES4326</name>
    <dbReference type="NCBI Taxonomy" id="629265"/>
    <lineage>
        <taxon>Bacteria</taxon>
        <taxon>Pseudomonadati</taxon>
        <taxon>Pseudomonadota</taxon>
        <taxon>Gammaproteobacteria</taxon>
        <taxon>Pseudomonadales</taxon>
        <taxon>Pseudomonadaceae</taxon>
        <taxon>Pseudomonas</taxon>
    </lineage>
</organism>
<dbReference type="AlphaFoldDB" id="A0A8T8C9T7"/>
<dbReference type="EMBL" id="CP047261">
    <property type="protein sequence ID" value="QHF00463.1"/>
    <property type="molecule type" value="Genomic_DNA"/>
</dbReference>
<dbReference type="InterPro" id="IPR001932">
    <property type="entry name" value="PPM-type_phosphatase-like_dom"/>
</dbReference>
<evidence type="ECO:0000313" key="2">
    <source>
        <dbReference type="EMBL" id="QHF00463.1"/>
    </source>
</evidence>
<keyword evidence="2" id="KW-0614">Plasmid</keyword>
<dbReference type="Proteomes" id="UP000003811">
    <property type="component" value="Plasmid pPma4326F"/>
</dbReference>
<proteinExistence type="predicted"/>
<dbReference type="SUPFAM" id="SSF81606">
    <property type="entry name" value="PP2C-like"/>
    <property type="match status" value="1"/>
</dbReference>
<dbReference type="InterPro" id="IPR036457">
    <property type="entry name" value="PPM-type-like_dom_sf"/>
</dbReference>
<evidence type="ECO:0000313" key="3">
    <source>
        <dbReference type="Proteomes" id="UP000003811"/>
    </source>
</evidence>
<geneLocation type="plasmid" evidence="2 3">
    <name>pPma4326F</name>
</geneLocation>
<accession>A0A8T8C9T7</accession>
<evidence type="ECO:0000259" key="1">
    <source>
        <dbReference type="Pfam" id="PF13672"/>
    </source>
</evidence>
<name>A0A8T8C9T7_PSEYM</name>